<sequence length="302" mass="34677">MSKNQIRYFYYKDEEKDLHMKQENKNKGFTLVEMIVVIVIIGILLAILVPGLFKYIKKAKDQQALIECRAVVTAAQTMALELYGKNLFLPEDFTTEATRGKICTEAGVDGSIISGVLFSSSVHTEVSYLEYMTKGETKVIFDITSATPYRINDNHTESYRDKLDYVTKFYNKNYSGNVEGTYKEAREDFYNSDYATLSSKEKELWEKLNLPGTSDSYKWKPCIYVDSNNETQFYFIATGSVQGNDNTSLVMFNDNYYVWKGQGNKYTSKWLKDTLGTPFEESGYTTSDDLTDVKDQWIKVVN</sequence>
<dbReference type="PANTHER" id="PTHR30093">
    <property type="entry name" value="GENERAL SECRETION PATHWAY PROTEIN G"/>
    <property type="match status" value="1"/>
</dbReference>
<keyword evidence="2" id="KW-0488">Methylation</keyword>
<keyword evidence="3 6" id="KW-0812">Transmembrane</keyword>
<dbReference type="PATRIC" id="fig|1432052.3.peg.3345"/>
<evidence type="ECO:0000313" key="8">
    <source>
        <dbReference type="Proteomes" id="UP000095003"/>
    </source>
</evidence>
<name>A0A1E3APN3_9FIRM</name>
<gene>
    <name evidence="7" type="primary">pilE1</name>
    <name evidence="7" type="ORF">BEH84_03023</name>
</gene>
<dbReference type="GeneID" id="93303264"/>
<dbReference type="InterPro" id="IPR045584">
    <property type="entry name" value="Pilin-like"/>
</dbReference>
<evidence type="ECO:0000256" key="2">
    <source>
        <dbReference type="ARBA" id="ARBA00022481"/>
    </source>
</evidence>
<evidence type="ECO:0000256" key="6">
    <source>
        <dbReference type="SAM" id="Phobius"/>
    </source>
</evidence>
<evidence type="ECO:0000256" key="3">
    <source>
        <dbReference type="ARBA" id="ARBA00022692"/>
    </source>
</evidence>
<evidence type="ECO:0000256" key="5">
    <source>
        <dbReference type="ARBA" id="ARBA00023136"/>
    </source>
</evidence>
<comment type="caution">
    <text evidence="7">The sequence shown here is derived from an EMBL/GenBank/DDBJ whole genome shotgun (WGS) entry which is preliminary data.</text>
</comment>
<comment type="subcellular location">
    <subcellularLocation>
        <location evidence="1">Membrane</location>
        <topology evidence="1">Single-pass membrane protein</topology>
    </subcellularLocation>
</comment>
<feature type="transmembrane region" description="Helical" evidence="6">
    <location>
        <begin position="29"/>
        <end position="53"/>
    </location>
</feature>
<organism evidence="7 8">
    <name type="scientific">Eisenbergiella tayi</name>
    <dbReference type="NCBI Taxonomy" id="1432052"/>
    <lineage>
        <taxon>Bacteria</taxon>
        <taxon>Bacillati</taxon>
        <taxon>Bacillota</taxon>
        <taxon>Clostridia</taxon>
        <taxon>Lachnospirales</taxon>
        <taxon>Lachnospiraceae</taxon>
        <taxon>Eisenbergiella</taxon>
    </lineage>
</organism>
<reference evidence="7 8" key="1">
    <citation type="submission" date="2016-07" db="EMBL/GenBank/DDBJ databases">
        <title>Characterization of isolates of Eisenbergiella tayi derived from blood cultures, using whole genome sequencing.</title>
        <authorList>
            <person name="Burdz T."/>
            <person name="Wiebe D."/>
            <person name="Huynh C."/>
            <person name="Bernard K."/>
        </authorList>
    </citation>
    <scope>NUCLEOTIDE SEQUENCE [LARGE SCALE GENOMIC DNA]</scope>
    <source>
        <strain evidence="7 8">NML 120489</strain>
    </source>
</reference>
<dbReference type="InterPro" id="IPR012902">
    <property type="entry name" value="N_methyl_site"/>
</dbReference>
<dbReference type="PANTHER" id="PTHR30093:SF44">
    <property type="entry name" value="TYPE II SECRETION SYSTEM CORE PROTEIN G"/>
    <property type="match status" value="1"/>
</dbReference>
<protein>
    <submittedName>
        <fullName evidence="7">Fimbrial protein</fullName>
    </submittedName>
</protein>
<dbReference type="AlphaFoldDB" id="A0A1E3APN3"/>
<keyword evidence="5 6" id="KW-0472">Membrane</keyword>
<dbReference type="GO" id="GO:0016020">
    <property type="term" value="C:membrane"/>
    <property type="evidence" value="ECO:0007669"/>
    <property type="project" value="UniProtKB-SubCell"/>
</dbReference>
<dbReference type="NCBIfam" id="TIGR02532">
    <property type="entry name" value="IV_pilin_GFxxxE"/>
    <property type="match status" value="1"/>
</dbReference>
<dbReference type="Gene3D" id="3.30.700.10">
    <property type="entry name" value="Glycoprotein, Type 4 Pilin"/>
    <property type="match status" value="1"/>
</dbReference>
<dbReference type="Proteomes" id="UP000095003">
    <property type="component" value="Unassembled WGS sequence"/>
</dbReference>
<evidence type="ECO:0000256" key="4">
    <source>
        <dbReference type="ARBA" id="ARBA00022989"/>
    </source>
</evidence>
<dbReference type="SUPFAM" id="SSF54523">
    <property type="entry name" value="Pili subunits"/>
    <property type="match status" value="1"/>
</dbReference>
<keyword evidence="4 6" id="KW-1133">Transmembrane helix</keyword>
<dbReference type="Pfam" id="PF07963">
    <property type="entry name" value="N_methyl"/>
    <property type="match status" value="1"/>
</dbReference>
<evidence type="ECO:0000313" key="7">
    <source>
        <dbReference type="EMBL" id="ODM10594.1"/>
    </source>
</evidence>
<evidence type="ECO:0000256" key="1">
    <source>
        <dbReference type="ARBA" id="ARBA00004167"/>
    </source>
</evidence>
<proteinExistence type="predicted"/>
<accession>A0A1E3APN3</accession>
<dbReference type="EMBL" id="MCGI01000003">
    <property type="protein sequence ID" value="ODM10594.1"/>
    <property type="molecule type" value="Genomic_DNA"/>
</dbReference>
<dbReference type="RefSeq" id="WP_141702928.1">
    <property type="nucleotide sequence ID" value="NZ_DBGDOY010000036.1"/>
</dbReference>
<dbReference type="PROSITE" id="PS00409">
    <property type="entry name" value="PROKAR_NTER_METHYL"/>
    <property type="match status" value="1"/>
</dbReference>